<gene>
    <name evidence="1" type="ordered locus">OB2028</name>
</gene>
<sequence>MTVVPIYNGIGGDKMEIKHKVDEWKQTIIPALQSKAEELEMLGYSQATSDDVWRCLKEKVWKGDPEKQLYEVVQDIFHLGSNIYLSYLTMSSYQNEDLLASIAALTENNVVEDE</sequence>
<proteinExistence type="predicted"/>
<keyword evidence="2" id="KW-1185">Reference proteome</keyword>
<dbReference type="Pfam" id="PF13797">
    <property type="entry name" value="Post_transc_reg"/>
    <property type="match status" value="1"/>
</dbReference>
<accession>Q8EPR2</accession>
<dbReference type="HOGENOM" id="CLU_161841_1_0_9"/>
<dbReference type="Proteomes" id="UP000000822">
    <property type="component" value="Chromosome"/>
</dbReference>
<dbReference type="KEGG" id="oih:OB2028"/>
<dbReference type="eggNOG" id="ENOG5032UP3">
    <property type="taxonomic scope" value="Bacteria"/>
</dbReference>
<dbReference type="PhylomeDB" id="Q8EPR2"/>
<protein>
    <submittedName>
        <fullName evidence="1">Hypothetical conserved protein</fullName>
    </submittedName>
</protein>
<dbReference type="InterPro" id="IPR025716">
    <property type="entry name" value="Post-transcriptional_regulator"/>
</dbReference>
<dbReference type="EMBL" id="BA000028">
    <property type="protein sequence ID" value="BAC13984.1"/>
    <property type="molecule type" value="Genomic_DNA"/>
</dbReference>
<evidence type="ECO:0000313" key="2">
    <source>
        <dbReference type="Proteomes" id="UP000000822"/>
    </source>
</evidence>
<dbReference type="RefSeq" id="WP_011066423.1">
    <property type="nucleotide sequence ID" value="NC_004193.1"/>
</dbReference>
<evidence type="ECO:0000313" key="1">
    <source>
        <dbReference type="EMBL" id="BAC13984.1"/>
    </source>
</evidence>
<reference evidence="1 2" key="2">
    <citation type="journal article" date="2002" name="Nucleic Acids Res.">
        <title>Genome sequence of Oceanobacillus iheyensis isolated from the Iheya Ridge and its unexpected adaptive capabilities to extreme environments.</title>
        <authorList>
            <person name="Takami H."/>
            <person name="Takaki Y."/>
            <person name="Uchiyama I."/>
        </authorList>
    </citation>
    <scope>NUCLEOTIDE SEQUENCE [LARGE SCALE GENOMIC DNA]</scope>
    <source>
        <strain evidence="2">DSM 14371 / CIP 107618 / JCM 11309 / KCTC 3954 / HTE831</strain>
    </source>
</reference>
<organism evidence="1 2">
    <name type="scientific">Oceanobacillus iheyensis (strain DSM 14371 / CIP 107618 / JCM 11309 / KCTC 3954 / HTE831)</name>
    <dbReference type="NCBI Taxonomy" id="221109"/>
    <lineage>
        <taxon>Bacteria</taxon>
        <taxon>Bacillati</taxon>
        <taxon>Bacillota</taxon>
        <taxon>Bacilli</taxon>
        <taxon>Bacillales</taxon>
        <taxon>Bacillaceae</taxon>
        <taxon>Oceanobacillus</taxon>
    </lineage>
</organism>
<dbReference type="AlphaFoldDB" id="Q8EPR2"/>
<dbReference type="STRING" id="221109.gene:10734274"/>
<name>Q8EPR2_OCEIH</name>
<dbReference type="OrthoDB" id="2990595at2"/>
<reference evidence="1 2" key="1">
    <citation type="journal article" date="2001" name="FEMS Microbiol. Lett.">
        <title>Oceanobacillus iheyensis gen. nov., sp. nov., a deep-sea extremely halotolerant and alkaliphilic species isolated from a depth of 1050 m on the Iheya Ridge.</title>
        <authorList>
            <person name="Lu J."/>
            <person name="Nogi Y."/>
            <person name="Takami H."/>
        </authorList>
    </citation>
    <scope>NUCLEOTIDE SEQUENCE [LARGE SCALE GENOMIC DNA]</scope>
    <source>
        <strain evidence="2">DSM 14371 / CIP 107618 / JCM 11309 / KCTC 3954 / HTE831</strain>
    </source>
</reference>